<evidence type="ECO:0000256" key="6">
    <source>
        <dbReference type="ARBA" id="ARBA00022840"/>
    </source>
</evidence>
<evidence type="ECO:0000256" key="8">
    <source>
        <dbReference type="ARBA" id="ARBA00023175"/>
    </source>
</evidence>
<dbReference type="InterPro" id="IPR027640">
    <property type="entry name" value="Kinesin-like_fam"/>
</dbReference>
<comment type="subcellular location">
    <subcellularLocation>
        <location evidence="1">Cytoplasm</location>
        <location evidence="1">Cytoskeleton</location>
    </subcellularLocation>
</comment>
<dbReference type="FunFam" id="3.40.850.10:FF:000065">
    <property type="entry name" value="Kinesin-like protein"/>
    <property type="match status" value="1"/>
</dbReference>
<dbReference type="PANTHER" id="PTHR47972">
    <property type="entry name" value="KINESIN-LIKE PROTEIN KLP-3"/>
    <property type="match status" value="1"/>
</dbReference>
<dbReference type="Pfam" id="PF00225">
    <property type="entry name" value="Kinesin"/>
    <property type="match status" value="1"/>
</dbReference>
<dbReference type="PROSITE" id="PS00411">
    <property type="entry name" value="KINESIN_MOTOR_1"/>
    <property type="match status" value="1"/>
</dbReference>
<dbReference type="Proteomes" id="UP000224854">
    <property type="component" value="Unassembled WGS sequence"/>
</dbReference>
<evidence type="ECO:0000256" key="2">
    <source>
        <dbReference type="ARBA" id="ARBA00010899"/>
    </source>
</evidence>
<evidence type="ECO:0000256" key="1">
    <source>
        <dbReference type="ARBA" id="ARBA00004245"/>
    </source>
</evidence>
<organism evidence="14 15">
    <name type="scientific">Ophiocordyceps australis</name>
    <dbReference type="NCBI Taxonomy" id="1399860"/>
    <lineage>
        <taxon>Eukaryota</taxon>
        <taxon>Fungi</taxon>
        <taxon>Dikarya</taxon>
        <taxon>Ascomycota</taxon>
        <taxon>Pezizomycotina</taxon>
        <taxon>Sordariomycetes</taxon>
        <taxon>Hypocreomycetidae</taxon>
        <taxon>Hypocreales</taxon>
        <taxon>Ophiocordycipitaceae</taxon>
        <taxon>Ophiocordyceps</taxon>
    </lineage>
</organism>
<dbReference type="GO" id="GO:0005524">
    <property type="term" value="F:ATP binding"/>
    <property type="evidence" value="ECO:0007669"/>
    <property type="project" value="UniProtKB-UniRule"/>
</dbReference>
<sequence length="642" mass="72846">MAPKEFLNKNSNLKGHAVVEADQRFSIEVAKFEQLHKDIKNMVKSGEDDARKRVTELEARGDELQKRCEQLAVDRDSLREECQQLRLEINTLKCEHKSEITDLQRHEREEIDKLTQQHSQAMEKLRSEMALQHQNEIQKHENKLADLVAKYERELETERQDSDKKIGDIKTEYHSNKETQGLVLQTKEDELMEARKQIERLRTALQSKNEELGEAKLQKEQLERKLDVQVATLNSQVAFLESDSKSQSESFRSMEERLRQAVATADTARQQLIKEETERRVLFNKYQELKGNIRVMCRVRPVLGPSEGPEAKITFPDDKTSSEIVVAGPEEKSSLGNISRKNHGFEFDRVFTPATDNDEVFGEISLLVQSALDGYNVCIFCYGQTGSGKTFTMSSDDGVIPRATHMIYTAMTKLREKSWQYNMEGSFVEVYNEEINDLLAPIECPGDGKPKKIEIRHDEARRTTRLANCRSVPLDSVANVESIIREAQSNRSVAATKANERSSRSHSVYILKLVGDNLATGERCEGTLNLVDLAGSERLKQSQAEGERKRETQNINKSLTCLGDVIEALGKRSGHVPYRNSKLTHLLQYSLGGNSKTLMFVMVSPLEAHLKETITSLRFATKVHNTHIGTAKATKKTIVKGE</sequence>
<keyword evidence="15" id="KW-1185">Reference proteome</keyword>
<reference evidence="14 15" key="1">
    <citation type="submission" date="2017-06" db="EMBL/GenBank/DDBJ databases">
        <title>Ant-infecting Ophiocordyceps genomes reveal a high diversity of potential behavioral manipulation genes and a possible major role for enterotoxins.</title>
        <authorList>
            <person name="De Bekker C."/>
            <person name="Evans H.C."/>
            <person name="Brachmann A."/>
            <person name="Hughes D.P."/>
        </authorList>
    </citation>
    <scope>NUCLEOTIDE SEQUENCE [LARGE SCALE GENOMIC DNA]</scope>
    <source>
        <strain evidence="14 15">1348a</strain>
    </source>
</reference>
<dbReference type="OrthoDB" id="3176171at2759"/>
<dbReference type="SUPFAM" id="SSF52540">
    <property type="entry name" value="P-loop containing nucleoside triphosphate hydrolases"/>
    <property type="match status" value="1"/>
</dbReference>
<evidence type="ECO:0000256" key="9">
    <source>
        <dbReference type="ARBA" id="ARBA00023212"/>
    </source>
</evidence>
<evidence type="ECO:0000256" key="10">
    <source>
        <dbReference type="PROSITE-ProRule" id="PRU00283"/>
    </source>
</evidence>
<gene>
    <name evidence="14" type="ORF">CDD82_5846</name>
</gene>
<evidence type="ECO:0000259" key="13">
    <source>
        <dbReference type="PROSITE" id="PS50067"/>
    </source>
</evidence>
<keyword evidence="3" id="KW-0963">Cytoplasm</keyword>
<dbReference type="GO" id="GO:0005874">
    <property type="term" value="C:microtubule"/>
    <property type="evidence" value="ECO:0007669"/>
    <property type="project" value="UniProtKB-KW"/>
</dbReference>
<dbReference type="InterPro" id="IPR001752">
    <property type="entry name" value="Kinesin_motor_dom"/>
</dbReference>
<dbReference type="EMBL" id="NJEU01000563">
    <property type="protein sequence ID" value="PHH72698.1"/>
    <property type="molecule type" value="Genomic_DNA"/>
</dbReference>
<evidence type="ECO:0000256" key="7">
    <source>
        <dbReference type="ARBA" id="ARBA00023054"/>
    </source>
</evidence>
<keyword evidence="7 12" id="KW-0175">Coiled coil</keyword>
<accession>A0A2C5Y3M7</accession>
<dbReference type="InterPro" id="IPR019821">
    <property type="entry name" value="Kinesin_motor_CS"/>
</dbReference>
<keyword evidence="4 11" id="KW-0493">Microtubule</keyword>
<dbReference type="PRINTS" id="PR00380">
    <property type="entry name" value="KINESINHEAVY"/>
</dbReference>
<evidence type="ECO:0000256" key="11">
    <source>
        <dbReference type="RuleBase" id="RU000394"/>
    </source>
</evidence>
<keyword evidence="8 10" id="KW-0505">Motor protein</keyword>
<feature type="binding site" evidence="10">
    <location>
        <begin position="383"/>
        <end position="390"/>
    </location>
    <ligand>
        <name>ATP</name>
        <dbReference type="ChEBI" id="CHEBI:30616"/>
    </ligand>
</feature>
<dbReference type="AlphaFoldDB" id="A0A2C5Y3M7"/>
<evidence type="ECO:0000256" key="3">
    <source>
        <dbReference type="ARBA" id="ARBA00022490"/>
    </source>
</evidence>
<name>A0A2C5Y3M7_9HYPO</name>
<dbReference type="GO" id="GO:0007018">
    <property type="term" value="P:microtubule-based movement"/>
    <property type="evidence" value="ECO:0007669"/>
    <property type="project" value="InterPro"/>
</dbReference>
<keyword evidence="5 10" id="KW-0547">Nucleotide-binding</keyword>
<evidence type="ECO:0000313" key="14">
    <source>
        <dbReference type="EMBL" id="PHH72698.1"/>
    </source>
</evidence>
<feature type="coiled-coil region" evidence="12">
    <location>
        <begin position="47"/>
        <end position="278"/>
    </location>
</feature>
<dbReference type="GO" id="GO:0008017">
    <property type="term" value="F:microtubule binding"/>
    <property type="evidence" value="ECO:0007669"/>
    <property type="project" value="InterPro"/>
</dbReference>
<dbReference type="InterPro" id="IPR027417">
    <property type="entry name" value="P-loop_NTPase"/>
</dbReference>
<feature type="domain" description="Kinesin motor" evidence="13">
    <location>
        <begin position="292"/>
        <end position="626"/>
    </location>
</feature>
<dbReference type="CDD" id="cd01366">
    <property type="entry name" value="KISc_C_terminal"/>
    <property type="match status" value="1"/>
</dbReference>
<evidence type="ECO:0000313" key="15">
    <source>
        <dbReference type="Proteomes" id="UP000224854"/>
    </source>
</evidence>
<dbReference type="PROSITE" id="PS50067">
    <property type="entry name" value="KINESIN_MOTOR_2"/>
    <property type="match status" value="1"/>
</dbReference>
<comment type="similarity">
    <text evidence="2">Belongs to the TRAFAC class myosin-kinesin ATPase superfamily. Kinesin family. KIN-14 subfamily.</text>
</comment>
<dbReference type="Gene3D" id="3.40.850.10">
    <property type="entry name" value="Kinesin motor domain"/>
    <property type="match status" value="1"/>
</dbReference>
<dbReference type="GO" id="GO:0090307">
    <property type="term" value="P:mitotic spindle assembly"/>
    <property type="evidence" value="ECO:0007669"/>
    <property type="project" value="UniProtKB-ARBA"/>
</dbReference>
<keyword evidence="9" id="KW-0206">Cytoskeleton</keyword>
<evidence type="ECO:0000256" key="4">
    <source>
        <dbReference type="ARBA" id="ARBA00022701"/>
    </source>
</evidence>
<dbReference type="GO" id="GO:0008569">
    <property type="term" value="F:minus-end-directed microtubule motor activity"/>
    <property type="evidence" value="ECO:0007669"/>
    <property type="project" value="UniProtKB-ARBA"/>
</dbReference>
<dbReference type="InterPro" id="IPR036961">
    <property type="entry name" value="Kinesin_motor_dom_sf"/>
</dbReference>
<proteinExistence type="inferred from homology"/>
<protein>
    <recommendedName>
        <fullName evidence="11">Kinesin-like protein</fullName>
    </recommendedName>
</protein>
<dbReference type="Gene3D" id="1.20.5.1160">
    <property type="entry name" value="Vasodilator-stimulated phosphoprotein"/>
    <property type="match status" value="1"/>
</dbReference>
<comment type="caution">
    <text evidence="14">The sequence shown here is derived from an EMBL/GenBank/DDBJ whole genome shotgun (WGS) entry which is preliminary data.</text>
</comment>
<dbReference type="PANTHER" id="PTHR47972:SF45">
    <property type="entry name" value="PROTEIN CLARET SEGREGATIONAL"/>
    <property type="match status" value="1"/>
</dbReference>
<evidence type="ECO:0000256" key="12">
    <source>
        <dbReference type="SAM" id="Coils"/>
    </source>
</evidence>
<evidence type="ECO:0000256" key="5">
    <source>
        <dbReference type="ARBA" id="ARBA00022741"/>
    </source>
</evidence>
<dbReference type="SMART" id="SM00129">
    <property type="entry name" value="KISc"/>
    <property type="match status" value="1"/>
</dbReference>
<keyword evidence="6 10" id="KW-0067">ATP-binding</keyword>